<evidence type="ECO:0000256" key="3">
    <source>
        <dbReference type="ARBA" id="ARBA00023163"/>
    </source>
</evidence>
<name>A0AAD9L876_PAPLA</name>
<feature type="region of interest" description="Disordered" evidence="5">
    <location>
        <begin position="362"/>
        <end position="393"/>
    </location>
</feature>
<keyword evidence="3" id="KW-0804">Transcription</keyword>
<feature type="compositionally biased region" description="Polar residues" evidence="5">
    <location>
        <begin position="195"/>
        <end position="212"/>
    </location>
</feature>
<reference evidence="7" key="1">
    <citation type="submission" date="2023-02" db="EMBL/GenBank/DDBJ databases">
        <title>Identification and recombinant expression of a fungal hydrolase from Papiliotrema laurentii that hydrolyzes apple cutin and clears colloidal polyester polyurethane.</title>
        <authorList>
            <consortium name="DOE Joint Genome Institute"/>
            <person name="Roman V.A."/>
            <person name="Bojanowski C."/>
            <person name="Crable B.R."/>
            <person name="Wagner D.N."/>
            <person name="Hung C.S."/>
            <person name="Nadeau L.J."/>
            <person name="Schratz L."/>
            <person name="Haridas S."/>
            <person name="Pangilinan J."/>
            <person name="Lipzen A."/>
            <person name="Na H."/>
            <person name="Yan M."/>
            <person name="Ng V."/>
            <person name="Grigoriev I.V."/>
            <person name="Spatafora J.W."/>
            <person name="Barlow D."/>
            <person name="Biffinger J."/>
            <person name="Kelley-Loughnane N."/>
            <person name="Varaljay V.A."/>
            <person name="Crookes-Goodson W.J."/>
        </authorList>
    </citation>
    <scope>NUCLEOTIDE SEQUENCE</scope>
    <source>
        <strain evidence="7">5307AH</strain>
    </source>
</reference>
<dbReference type="GO" id="GO:0046982">
    <property type="term" value="F:protein heterodimerization activity"/>
    <property type="evidence" value="ECO:0007669"/>
    <property type="project" value="InterPro"/>
</dbReference>
<evidence type="ECO:0000313" key="8">
    <source>
        <dbReference type="Proteomes" id="UP001182556"/>
    </source>
</evidence>
<dbReference type="EMBL" id="JAODAN010000002">
    <property type="protein sequence ID" value="KAK1926663.1"/>
    <property type="molecule type" value="Genomic_DNA"/>
</dbReference>
<dbReference type="CDD" id="cd00076">
    <property type="entry name" value="HFD_SF"/>
    <property type="match status" value="1"/>
</dbReference>
<proteinExistence type="predicted"/>
<feature type="compositionally biased region" description="Acidic residues" evidence="5">
    <location>
        <begin position="125"/>
        <end position="148"/>
    </location>
</feature>
<evidence type="ECO:0000259" key="6">
    <source>
        <dbReference type="SMART" id="SM00576"/>
    </source>
</evidence>
<evidence type="ECO:0000256" key="5">
    <source>
        <dbReference type="SAM" id="MobiDB-lite"/>
    </source>
</evidence>
<feature type="compositionally biased region" description="Polar residues" evidence="5">
    <location>
        <begin position="487"/>
        <end position="527"/>
    </location>
</feature>
<dbReference type="Gene3D" id="1.10.20.10">
    <property type="entry name" value="Histone, subunit A"/>
    <property type="match status" value="1"/>
</dbReference>
<dbReference type="AlphaFoldDB" id="A0AAD9L876"/>
<sequence>MTAPSPDAVLHLAALHTLAATGFASTSRAASITLSSTLSRYLRLVAVTCTERASLAGRSKVAAIDVLQALEELGVGGVGELQEWAVGLDQEVSLSAPGLTALGEEIREGLPVEESIARLKMVPVDEMEMEDDEANSAVDEDEEEDEMDVDVKGDDVDVEHDKDIAERINRSLRFPSPDLSWLPPLPSDDLGHEPTSASATRNDDTSAATLDNPSATSTAPAASLSIIDRYRRRIPFSQSQLSEIRPFVDPPAPPLPYPLPSTPSSFPALQTAFAATKGEPTISLRQTALRQQASDLLRRTIASPDEYSPQDTLVLPLAGPRSTPIIPSYSLDETIPHRSIPIVSNPDGILSRLVHEMRTPHLPPGLRERLTSVRPPQPQQKDGEPVLYGQPVRGPGEAALARAKGKPIEADKAGQGMLQATWKTPAKGSERWGKRLQIGKTVVQSGIGEDRPRVPEGSRPAGTPGQAPTGAPMGGAISGDQGHTADQAGSTAVTPGGSTTSKIKFRLSTTGAMASPSDSTIQHGSGLSPNPPAQRSPNPPPSSAGGLSPNPPSAPATSPGAGPTGLKLKLGIPKRPSQSEGSMPAPPGRNGSAHLSPNHRPQSSVSPAPANPSGTGQSPAQRPMLSLKLGSRSASPYTTTTTENQTPAVKTEPREHRPAGSAGAQGGYWKTNGGY</sequence>
<evidence type="ECO:0000256" key="2">
    <source>
        <dbReference type="ARBA" id="ARBA00023015"/>
    </source>
</evidence>
<protein>
    <recommendedName>
        <fullName evidence="6">Bromodomain associated domain-containing protein</fullName>
    </recommendedName>
</protein>
<feature type="compositionally biased region" description="Pro residues" evidence="5">
    <location>
        <begin position="529"/>
        <end position="542"/>
    </location>
</feature>
<comment type="caution">
    <text evidence="7">The sequence shown here is derived from an EMBL/GenBank/DDBJ whole genome shotgun (WGS) entry which is preliminary data.</text>
</comment>
<feature type="compositionally biased region" description="Polar residues" evidence="5">
    <location>
        <begin position="632"/>
        <end position="648"/>
    </location>
</feature>
<dbReference type="InterPro" id="IPR006565">
    <property type="entry name" value="BTP"/>
</dbReference>
<feature type="region of interest" description="Disordered" evidence="5">
    <location>
        <begin position="423"/>
        <end position="675"/>
    </location>
</feature>
<dbReference type="Pfam" id="PF07524">
    <property type="entry name" value="Bromo_TP"/>
    <property type="match status" value="1"/>
</dbReference>
<feature type="compositionally biased region" description="Basic and acidic residues" evidence="5">
    <location>
        <begin position="149"/>
        <end position="160"/>
    </location>
</feature>
<feature type="region of interest" description="Disordered" evidence="5">
    <location>
        <begin position="176"/>
        <end position="220"/>
    </location>
</feature>
<dbReference type="SMART" id="SM00576">
    <property type="entry name" value="BTP"/>
    <property type="match status" value="1"/>
</dbReference>
<dbReference type="Proteomes" id="UP001182556">
    <property type="component" value="Unassembled WGS sequence"/>
</dbReference>
<feature type="compositionally biased region" description="Polar residues" evidence="5">
    <location>
        <begin position="593"/>
        <end position="620"/>
    </location>
</feature>
<keyword evidence="8" id="KW-1185">Reference proteome</keyword>
<gene>
    <name evidence="7" type="ORF">DB88DRAFT_482613</name>
</gene>
<feature type="domain" description="Bromodomain associated" evidence="6">
    <location>
        <begin position="3"/>
        <end position="80"/>
    </location>
</feature>
<evidence type="ECO:0000256" key="4">
    <source>
        <dbReference type="ARBA" id="ARBA00023242"/>
    </source>
</evidence>
<organism evidence="7 8">
    <name type="scientific">Papiliotrema laurentii</name>
    <name type="common">Cryptococcus laurentii</name>
    <dbReference type="NCBI Taxonomy" id="5418"/>
    <lineage>
        <taxon>Eukaryota</taxon>
        <taxon>Fungi</taxon>
        <taxon>Dikarya</taxon>
        <taxon>Basidiomycota</taxon>
        <taxon>Agaricomycotina</taxon>
        <taxon>Tremellomycetes</taxon>
        <taxon>Tremellales</taxon>
        <taxon>Rhynchogastremaceae</taxon>
        <taxon>Papiliotrema</taxon>
    </lineage>
</organism>
<evidence type="ECO:0000313" key="7">
    <source>
        <dbReference type="EMBL" id="KAK1926663.1"/>
    </source>
</evidence>
<dbReference type="GO" id="GO:0005634">
    <property type="term" value="C:nucleus"/>
    <property type="evidence" value="ECO:0007669"/>
    <property type="project" value="UniProtKB-SubCell"/>
</dbReference>
<accession>A0AAD9L876</accession>
<feature type="region of interest" description="Disordered" evidence="5">
    <location>
        <begin position="125"/>
        <end position="160"/>
    </location>
</feature>
<comment type="subcellular location">
    <subcellularLocation>
        <location evidence="1">Nucleus</location>
    </subcellularLocation>
</comment>
<evidence type="ECO:0000256" key="1">
    <source>
        <dbReference type="ARBA" id="ARBA00004123"/>
    </source>
</evidence>
<dbReference type="InterPro" id="IPR009072">
    <property type="entry name" value="Histone-fold"/>
</dbReference>
<feature type="compositionally biased region" description="Low complexity" evidence="5">
    <location>
        <begin position="555"/>
        <end position="565"/>
    </location>
</feature>
<keyword evidence="2" id="KW-0805">Transcription regulation</keyword>
<keyword evidence="4" id="KW-0539">Nucleus</keyword>